<dbReference type="EMBL" id="CP069127">
    <property type="protein sequence ID" value="QRG65305.1"/>
    <property type="molecule type" value="Genomic_DNA"/>
</dbReference>
<feature type="transmembrane region" description="Helical" evidence="1">
    <location>
        <begin position="361"/>
        <end position="380"/>
    </location>
</feature>
<feature type="transmembrane region" description="Helical" evidence="1">
    <location>
        <begin position="326"/>
        <end position="349"/>
    </location>
</feature>
<keyword evidence="1" id="KW-1133">Transmembrane helix</keyword>
<feature type="transmembrane region" description="Helical" evidence="1">
    <location>
        <begin position="152"/>
        <end position="170"/>
    </location>
</feature>
<gene>
    <name evidence="3" type="ORF">JNE38_16865</name>
</gene>
<sequence>MSALQYLGDGFLLALQWHNLIYAFVGVLIGTAVGVLPGIGPMSGVALLMPVTASLTSGLGPEDAAASAIILLAGVYYGAMYGGSTTSILLNTPGESSSVVTTLDGYQMARQGRAGTALSISAIGSFVAGIVALVALVFLADPLSEMALKFGPAEYFSLMILGLCAVSGLGGKSMTKALMMTVLGLLLATIGIDSVSGVARFTYDIPDLYQGLEFLTIAVGLFALGEVFKTIIETDKGNSEIIKVGRVLPTIADLKQSAAPIARGSLLGFFIGVLPGAGATLASFFAYITEKKLSKDPTRFGKGAIEGVASPESANNAASGGAMVPLLTMGIPGSGTTAILMGALLMYNVQPGPLLFTDHPQVAWGLIASMFIGNVMLLILNMPLVKIFAKIIETPSEYLIPLIIAISVFGVYAVQISTFDLVLLVICGVAGYYLSKNDFPLAPLVLGLVLGPMIENNMRRALTTSNGDFMIFLTKPISAAFLVCALLWLIIPILLKKRGKQVVISEEA</sequence>
<feature type="domain" description="DUF112" evidence="2">
    <location>
        <begin position="20"/>
        <end position="446"/>
    </location>
</feature>
<keyword evidence="4" id="KW-1185">Reference proteome</keyword>
<name>A0ABX7FJX9_BRECH</name>
<reference evidence="3 4" key="1">
    <citation type="submission" date="2021-01" db="EMBL/GenBank/DDBJ databases">
        <title>Identification of strong promoters based on the transcriptome of Brevibacillus choshinensis.</title>
        <authorList>
            <person name="Yao D."/>
            <person name="Zhang K."/>
            <person name="Wu J."/>
        </authorList>
    </citation>
    <scope>NUCLEOTIDE SEQUENCE [LARGE SCALE GENOMIC DNA]</scope>
    <source>
        <strain evidence="3 4">HPD31-SP3</strain>
    </source>
</reference>
<accession>A0ABX7FJX9</accession>
<feature type="transmembrane region" description="Helical" evidence="1">
    <location>
        <begin position="477"/>
        <end position="495"/>
    </location>
</feature>
<evidence type="ECO:0000259" key="2">
    <source>
        <dbReference type="Pfam" id="PF01970"/>
    </source>
</evidence>
<feature type="transmembrane region" description="Helical" evidence="1">
    <location>
        <begin position="266"/>
        <end position="289"/>
    </location>
</feature>
<dbReference type="Pfam" id="PF01970">
    <property type="entry name" value="TctA"/>
    <property type="match status" value="1"/>
</dbReference>
<dbReference type="InterPro" id="IPR002823">
    <property type="entry name" value="DUF112_TM"/>
</dbReference>
<keyword evidence="1" id="KW-0812">Transmembrane</keyword>
<protein>
    <submittedName>
        <fullName evidence="3">Tripartite tricarboxylate transporter permease</fullName>
    </submittedName>
</protein>
<evidence type="ECO:0000313" key="3">
    <source>
        <dbReference type="EMBL" id="QRG65305.1"/>
    </source>
</evidence>
<dbReference type="PANTHER" id="PTHR35342">
    <property type="entry name" value="TRICARBOXYLIC TRANSPORT PROTEIN"/>
    <property type="match status" value="1"/>
</dbReference>
<feature type="transmembrane region" description="Helical" evidence="1">
    <location>
        <begin position="177"/>
        <end position="199"/>
    </location>
</feature>
<evidence type="ECO:0000313" key="4">
    <source>
        <dbReference type="Proteomes" id="UP000596248"/>
    </source>
</evidence>
<feature type="transmembrane region" description="Helical" evidence="1">
    <location>
        <begin position="117"/>
        <end position="140"/>
    </location>
</feature>
<keyword evidence="1" id="KW-0472">Membrane</keyword>
<dbReference type="Proteomes" id="UP000596248">
    <property type="component" value="Chromosome"/>
</dbReference>
<feature type="transmembrane region" description="Helical" evidence="1">
    <location>
        <begin position="20"/>
        <end position="39"/>
    </location>
</feature>
<feature type="transmembrane region" description="Helical" evidence="1">
    <location>
        <begin position="401"/>
        <end position="434"/>
    </location>
</feature>
<evidence type="ECO:0000256" key="1">
    <source>
        <dbReference type="SAM" id="Phobius"/>
    </source>
</evidence>
<organism evidence="3 4">
    <name type="scientific">Brevibacillus choshinensis</name>
    <dbReference type="NCBI Taxonomy" id="54911"/>
    <lineage>
        <taxon>Bacteria</taxon>
        <taxon>Bacillati</taxon>
        <taxon>Bacillota</taxon>
        <taxon>Bacilli</taxon>
        <taxon>Bacillales</taxon>
        <taxon>Paenibacillaceae</taxon>
        <taxon>Brevibacillus</taxon>
    </lineage>
</organism>
<dbReference type="PANTHER" id="PTHR35342:SF5">
    <property type="entry name" value="TRICARBOXYLIC TRANSPORT PROTEIN"/>
    <property type="match status" value="1"/>
</dbReference>
<proteinExistence type="predicted"/>
<dbReference type="RefSeq" id="WP_203254823.1">
    <property type="nucleotide sequence ID" value="NZ_CP069127.1"/>
</dbReference>